<gene>
    <name evidence="2" type="ORF">X943_000327</name>
</gene>
<feature type="transmembrane region" description="Helical" evidence="1">
    <location>
        <begin position="59"/>
        <end position="81"/>
    </location>
</feature>
<dbReference type="Proteomes" id="UP001195914">
    <property type="component" value="Unassembled WGS sequence"/>
</dbReference>
<organism evidence="2 3">
    <name type="scientific">Babesia divergens</name>
    <dbReference type="NCBI Taxonomy" id="32595"/>
    <lineage>
        <taxon>Eukaryota</taxon>
        <taxon>Sar</taxon>
        <taxon>Alveolata</taxon>
        <taxon>Apicomplexa</taxon>
        <taxon>Aconoidasida</taxon>
        <taxon>Piroplasmida</taxon>
        <taxon>Babesiidae</taxon>
        <taxon>Babesia</taxon>
    </lineage>
</organism>
<evidence type="ECO:0000256" key="1">
    <source>
        <dbReference type="SAM" id="Phobius"/>
    </source>
</evidence>
<name>A0AAD9GCJ7_BABDI</name>
<comment type="caution">
    <text evidence="2">The sequence shown here is derived from an EMBL/GenBank/DDBJ whole genome shotgun (WGS) entry which is preliminary data.</text>
</comment>
<evidence type="ECO:0000313" key="3">
    <source>
        <dbReference type="Proteomes" id="UP001195914"/>
    </source>
</evidence>
<dbReference type="AlphaFoldDB" id="A0AAD9GCJ7"/>
<protein>
    <submittedName>
        <fullName evidence="2">Uncharacterized protein</fullName>
    </submittedName>
</protein>
<keyword evidence="1" id="KW-1133">Transmembrane helix</keyword>
<sequence length="111" mass="12692">MAYSMPIESSPIPIVHLFPAEESAATLNSNCPGGVCITEHLDKVFRFTPKKEGSRWHHLLTYSPLIILVLLLLGLIAWITIHYSRRSKEYEDALEQRLIDAMDEEEQEVKV</sequence>
<reference evidence="2" key="2">
    <citation type="submission" date="2021-05" db="EMBL/GenBank/DDBJ databases">
        <authorList>
            <person name="Pain A."/>
        </authorList>
    </citation>
    <scope>NUCLEOTIDE SEQUENCE</scope>
    <source>
        <strain evidence="2">1802A</strain>
    </source>
</reference>
<keyword evidence="1" id="KW-0812">Transmembrane</keyword>
<evidence type="ECO:0000313" key="2">
    <source>
        <dbReference type="EMBL" id="KAK1935907.1"/>
    </source>
</evidence>
<dbReference type="EMBL" id="JAHBMH010000044">
    <property type="protein sequence ID" value="KAK1935907.1"/>
    <property type="molecule type" value="Genomic_DNA"/>
</dbReference>
<keyword evidence="1" id="KW-0472">Membrane</keyword>
<keyword evidence="3" id="KW-1185">Reference proteome</keyword>
<accession>A0AAD9GCJ7</accession>
<proteinExistence type="predicted"/>
<reference evidence="2" key="1">
    <citation type="journal article" date="2014" name="Nucleic Acids Res.">
        <title>The evolutionary dynamics of variant antigen genes in Babesia reveal a history of genomic innovation underlying host-parasite interaction.</title>
        <authorList>
            <person name="Jackson A.P."/>
            <person name="Otto T.D."/>
            <person name="Darby A."/>
            <person name="Ramaprasad A."/>
            <person name="Xia D."/>
            <person name="Echaide I.E."/>
            <person name="Farber M."/>
            <person name="Gahlot S."/>
            <person name="Gamble J."/>
            <person name="Gupta D."/>
            <person name="Gupta Y."/>
            <person name="Jackson L."/>
            <person name="Malandrin L."/>
            <person name="Malas T.B."/>
            <person name="Moussa E."/>
            <person name="Nair M."/>
            <person name="Reid A.J."/>
            <person name="Sanders M."/>
            <person name="Sharma J."/>
            <person name="Tracey A."/>
            <person name="Quail M.A."/>
            <person name="Weir W."/>
            <person name="Wastling J.M."/>
            <person name="Hall N."/>
            <person name="Willadsen P."/>
            <person name="Lingelbach K."/>
            <person name="Shiels B."/>
            <person name="Tait A."/>
            <person name="Berriman M."/>
            <person name="Allred D.R."/>
            <person name="Pain A."/>
        </authorList>
    </citation>
    <scope>NUCLEOTIDE SEQUENCE</scope>
    <source>
        <strain evidence="2">1802A</strain>
    </source>
</reference>